<accession>A0A7J7LD30</accession>
<name>A0A7J7LD30_9MAGN</name>
<keyword evidence="2" id="KW-1185">Reference proteome</keyword>
<dbReference type="EMBL" id="JACGCM010002361">
    <property type="protein sequence ID" value="KAF6140533.1"/>
    <property type="molecule type" value="Genomic_DNA"/>
</dbReference>
<dbReference type="OrthoDB" id="742600at2759"/>
<dbReference type="Proteomes" id="UP000541444">
    <property type="component" value="Unassembled WGS sequence"/>
</dbReference>
<dbReference type="PANTHER" id="PTHR34537:SF1">
    <property type="entry name" value="OS08G0459300 PROTEIN"/>
    <property type="match status" value="1"/>
</dbReference>
<sequence>DAEFAQIFAPNCGVQVSSLAPITGRLLGCRSHYMQASEFFSNVMIQNNKSLDIVQSKNHTEVGAAVTGTDGGSPYFWCVLFSNGKNGSTFVIDGGVAKTQHPGCFSGTSDDCSSSPRYHQSHLWRDPIIGIFLAVAFGKFFWYENTKICLIYSYYYHLSIYRILVIVKSL</sequence>
<protein>
    <submittedName>
        <fullName evidence="1">Uncharacterized protein</fullName>
    </submittedName>
</protein>
<dbReference type="PANTHER" id="PTHR34537">
    <property type="entry name" value="OS08G0459300 PROTEIN"/>
    <property type="match status" value="1"/>
</dbReference>
<proteinExistence type="predicted"/>
<feature type="non-terminal residue" evidence="1">
    <location>
        <position position="1"/>
    </location>
</feature>
<organism evidence="1 2">
    <name type="scientific">Kingdonia uniflora</name>
    <dbReference type="NCBI Taxonomy" id="39325"/>
    <lineage>
        <taxon>Eukaryota</taxon>
        <taxon>Viridiplantae</taxon>
        <taxon>Streptophyta</taxon>
        <taxon>Embryophyta</taxon>
        <taxon>Tracheophyta</taxon>
        <taxon>Spermatophyta</taxon>
        <taxon>Magnoliopsida</taxon>
        <taxon>Ranunculales</taxon>
        <taxon>Circaeasteraceae</taxon>
        <taxon>Kingdonia</taxon>
    </lineage>
</organism>
<reference evidence="1 2" key="1">
    <citation type="journal article" date="2020" name="IScience">
        <title>Genome Sequencing of the Endangered Kingdonia uniflora (Circaeasteraceae, Ranunculales) Reveals Potential Mechanisms of Evolutionary Specialization.</title>
        <authorList>
            <person name="Sun Y."/>
            <person name="Deng T."/>
            <person name="Zhang A."/>
            <person name="Moore M.J."/>
            <person name="Landis J.B."/>
            <person name="Lin N."/>
            <person name="Zhang H."/>
            <person name="Zhang X."/>
            <person name="Huang J."/>
            <person name="Zhang X."/>
            <person name="Sun H."/>
            <person name="Wang H."/>
        </authorList>
    </citation>
    <scope>NUCLEOTIDE SEQUENCE [LARGE SCALE GENOMIC DNA]</scope>
    <source>
        <strain evidence="1">TB1705</strain>
        <tissue evidence="1">Leaf</tissue>
    </source>
</reference>
<dbReference type="AlphaFoldDB" id="A0A7J7LD30"/>
<gene>
    <name evidence="1" type="ORF">GIB67_035560</name>
</gene>
<evidence type="ECO:0000313" key="1">
    <source>
        <dbReference type="EMBL" id="KAF6140533.1"/>
    </source>
</evidence>
<comment type="caution">
    <text evidence="1">The sequence shown here is derived from an EMBL/GenBank/DDBJ whole genome shotgun (WGS) entry which is preliminary data.</text>
</comment>
<evidence type="ECO:0000313" key="2">
    <source>
        <dbReference type="Proteomes" id="UP000541444"/>
    </source>
</evidence>